<dbReference type="GO" id="GO:0005634">
    <property type="term" value="C:nucleus"/>
    <property type="evidence" value="ECO:0007669"/>
    <property type="project" value="TreeGrafter"/>
</dbReference>
<comment type="similarity">
    <text evidence="1">Belongs to the ZPR1 family.</text>
</comment>
<comment type="caution">
    <text evidence="7">The sequence shown here is derived from an EMBL/GenBank/DDBJ whole genome shotgun (WGS) entry which is preliminary data.</text>
</comment>
<dbReference type="InterPro" id="IPR042451">
    <property type="entry name" value="ZPR1_A/B_dom"/>
</dbReference>
<feature type="compositionally biased region" description="Basic and acidic residues" evidence="5">
    <location>
        <begin position="554"/>
        <end position="574"/>
    </location>
</feature>
<dbReference type="SMART" id="SM00709">
    <property type="entry name" value="Zpr1"/>
    <property type="match status" value="2"/>
</dbReference>
<dbReference type="Proteomes" id="UP000095192">
    <property type="component" value="Unassembled WGS sequence"/>
</dbReference>
<dbReference type="Gene3D" id="2.20.25.420">
    <property type="entry name" value="ZPR1, zinc finger domain"/>
    <property type="match status" value="2"/>
</dbReference>
<sequence>MTDTVEERTSLDPGKAEDEADPLMDSVTRITSLCPNCEDDGETIIMLHKVPHFKDLLISSFSCPHCNYSNREVQAAGSLASRGVHISCKVASSLDLNRQVVRSEHCTMKIPEIELEIPASRERAELNTIEGFAVSFAENLKCAALYQTQINETQTAERLTQLVEKLRDMAAGKQPFVLELDDPSGNSYVESLDYASDKAEESSLKRPDAEVKADAQSTRTSANSENVANNQHQGQEAEHQQAVKPSDNGLTVRYYERTKEQLHAMGYFETQEEPEESKTEEEAPSGAEFAEDALKDEALLLPVECPHCGTSTANKVCQVDIPGFRQCLIFAFSCPNCGAKNSEIKAAGAYGLAARRWILTVSDSGDLNRDVLKGDTASVEIPSLDFSMEGGAEAGTLTTIEGLIKSLREGVSESAPFAVGDSAADASRKRMAYVCEQLGQMQEGLPSVLPFKLIINDPADMSFVALRNEEAEAQKAPPLQIDASTHVDGDAAKALAAAAAAAAKVPGAAITEAELEKKLEEAKPGEVLWSSDLDKTLYIVRVLTGWHLSSIDGTHDREQDDHQNEDPHPKEDIPNLRLCAEAIRRNTAKTFQKEELPTAAITYLAVQAPSSRHQGSPVFSCFDVTKKAEAKQS</sequence>
<keyword evidence="2" id="KW-0479">Metal-binding</keyword>
<evidence type="ECO:0000256" key="3">
    <source>
        <dbReference type="ARBA" id="ARBA00022771"/>
    </source>
</evidence>
<evidence type="ECO:0000259" key="6">
    <source>
        <dbReference type="SMART" id="SM00709"/>
    </source>
</evidence>
<dbReference type="FunCoup" id="A0A1D3D6I0">
    <property type="interactions" value="335"/>
</dbReference>
<accession>A0A1D3D6I0</accession>
<evidence type="ECO:0000256" key="1">
    <source>
        <dbReference type="ARBA" id="ARBA00008354"/>
    </source>
</evidence>
<dbReference type="GO" id="GO:0008270">
    <property type="term" value="F:zinc ion binding"/>
    <property type="evidence" value="ECO:0007669"/>
    <property type="project" value="UniProtKB-KW"/>
</dbReference>
<dbReference type="InterPro" id="IPR056180">
    <property type="entry name" value="ZPR1_jr_dom"/>
</dbReference>
<dbReference type="Pfam" id="PF22794">
    <property type="entry name" value="jr-ZPR1"/>
    <property type="match status" value="2"/>
</dbReference>
<organism evidence="7 8">
    <name type="scientific">Cyclospora cayetanensis</name>
    <dbReference type="NCBI Taxonomy" id="88456"/>
    <lineage>
        <taxon>Eukaryota</taxon>
        <taxon>Sar</taxon>
        <taxon>Alveolata</taxon>
        <taxon>Apicomplexa</taxon>
        <taxon>Conoidasida</taxon>
        <taxon>Coccidia</taxon>
        <taxon>Eucoccidiorida</taxon>
        <taxon>Eimeriorina</taxon>
        <taxon>Eimeriidae</taxon>
        <taxon>Cyclospora</taxon>
    </lineage>
</organism>
<keyword evidence="8" id="KW-1185">Reference proteome</keyword>
<evidence type="ECO:0000313" key="7">
    <source>
        <dbReference type="EMBL" id="OEH79066.1"/>
    </source>
</evidence>
<feature type="compositionally biased region" description="Basic and acidic residues" evidence="5">
    <location>
        <begin position="1"/>
        <end position="17"/>
    </location>
</feature>
<evidence type="ECO:0000256" key="2">
    <source>
        <dbReference type="ARBA" id="ARBA00022723"/>
    </source>
</evidence>
<dbReference type="VEuPathDB" id="ToxoDB:LOC34620690"/>
<protein>
    <submittedName>
        <fullName evidence="7">Zinc-finger protein</fullName>
    </submittedName>
</protein>
<dbReference type="InterPro" id="IPR004457">
    <property type="entry name" value="Znf_ZPR1"/>
</dbReference>
<dbReference type="InterPro" id="IPR042452">
    <property type="entry name" value="ZPR1_Znf1/2"/>
</dbReference>
<dbReference type="VEuPathDB" id="ToxoDB:cyc_04109"/>
<dbReference type="PANTHER" id="PTHR10876">
    <property type="entry name" value="ZINC FINGER PROTEIN ZPR1"/>
    <property type="match status" value="1"/>
</dbReference>
<feature type="domain" description="Zinc finger ZPR1-type" evidence="6">
    <location>
        <begin position="32"/>
        <end position="191"/>
    </location>
</feature>
<dbReference type="AlphaFoldDB" id="A0A1D3D6I0"/>
<feature type="domain" description="Zinc finger ZPR1-type" evidence="6">
    <location>
        <begin position="303"/>
        <end position="466"/>
    </location>
</feature>
<keyword evidence="4" id="KW-0862">Zinc</keyword>
<dbReference type="Pfam" id="PF03367">
    <property type="entry name" value="Zn_ribbon_ZPR1"/>
    <property type="match status" value="2"/>
</dbReference>
<gene>
    <name evidence="7" type="ORF">cyc_04109</name>
</gene>
<evidence type="ECO:0000256" key="4">
    <source>
        <dbReference type="ARBA" id="ARBA00022833"/>
    </source>
</evidence>
<dbReference type="FunFam" id="2.20.25.420:FF:000001">
    <property type="entry name" value="Zinc finger protein ZPR1"/>
    <property type="match status" value="1"/>
</dbReference>
<feature type="region of interest" description="Disordered" evidence="5">
    <location>
        <begin position="1"/>
        <end position="22"/>
    </location>
</feature>
<reference evidence="7 8" key="1">
    <citation type="journal article" date="2016" name="BMC Genomics">
        <title>Comparative genomics reveals Cyclospora cayetanensis possesses coccidia-like metabolism and invasion components but unique surface antigens.</title>
        <authorList>
            <person name="Liu S."/>
            <person name="Wang L."/>
            <person name="Zheng H."/>
            <person name="Xu Z."/>
            <person name="Roellig D.M."/>
            <person name="Li N."/>
            <person name="Frace M.A."/>
            <person name="Tang K."/>
            <person name="Arrowood M.J."/>
            <person name="Moss D.M."/>
            <person name="Zhang L."/>
            <person name="Feng Y."/>
            <person name="Xiao L."/>
        </authorList>
    </citation>
    <scope>NUCLEOTIDE SEQUENCE [LARGE SCALE GENOMIC DNA]</scope>
    <source>
        <strain evidence="7 8">CHN_HEN01</strain>
    </source>
</reference>
<feature type="compositionally biased region" description="Basic and acidic residues" evidence="5">
    <location>
        <begin position="197"/>
        <end position="213"/>
    </location>
</feature>
<dbReference type="InParanoid" id="A0A1D3D6I0"/>
<keyword evidence="3 7" id="KW-0863">Zinc-finger</keyword>
<dbReference type="EMBL" id="JROU02000521">
    <property type="protein sequence ID" value="OEH79066.1"/>
    <property type="molecule type" value="Genomic_DNA"/>
</dbReference>
<dbReference type="PANTHER" id="PTHR10876:SF0">
    <property type="entry name" value="ZINC FINGER PROTEIN ZPR1"/>
    <property type="match status" value="1"/>
</dbReference>
<evidence type="ECO:0000256" key="5">
    <source>
        <dbReference type="SAM" id="MobiDB-lite"/>
    </source>
</evidence>
<dbReference type="Gene3D" id="2.60.120.1040">
    <property type="entry name" value="ZPR1, A/B domain"/>
    <property type="match status" value="2"/>
</dbReference>
<proteinExistence type="inferred from homology"/>
<name>A0A1D3D6I0_9EIME</name>
<feature type="region of interest" description="Disordered" evidence="5">
    <location>
        <begin position="554"/>
        <end position="575"/>
    </location>
</feature>
<dbReference type="NCBIfam" id="TIGR00310">
    <property type="entry name" value="ZPR1_znf"/>
    <property type="match status" value="2"/>
</dbReference>
<feature type="compositionally biased region" description="Polar residues" evidence="5">
    <location>
        <begin position="215"/>
        <end position="228"/>
    </location>
</feature>
<dbReference type="InterPro" id="IPR040141">
    <property type="entry name" value="ZPR1"/>
</dbReference>
<evidence type="ECO:0000313" key="8">
    <source>
        <dbReference type="Proteomes" id="UP000095192"/>
    </source>
</evidence>
<feature type="region of interest" description="Disordered" evidence="5">
    <location>
        <begin position="197"/>
        <end position="245"/>
    </location>
</feature>